<gene>
    <name evidence="1" type="ORF">LCGC14_0385780</name>
</gene>
<name>A0A0F9T114_9ZZZZ</name>
<protein>
    <submittedName>
        <fullName evidence="1">Uncharacterized protein</fullName>
    </submittedName>
</protein>
<organism evidence="1">
    <name type="scientific">marine sediment metagenome</name>
    <dbReference type="NCBI Taxonomy" id="412755"/>
    <lineage>
        <taxon>unclassified sequences</taxon>
        <taxon>metagenomes</taxon>
        <taxon>ecological metagenomes</taxon>
    </lineage>
</organism>
<proteinExistence type="predicted"/>
<sequence length="49" mass="5671">MMEKKKIVGVAMKLNHKIILNSEEIGDKRMNITEVPVENVNLKINRFTC</sequence>
<dbReference type="EMBL" id="LAZR01000318">
    <property type="protein sequence ID" value="KKN74950.1"/>
    <property type="molecule type" value="Genomic_DNA"/>
</dbReference>
<reference evidence="1" key="1">
    <citation type="journal article" date="2015" name="Nature">
        <title>Complex archaea that bridge the gap between prokaryotes and eukaryotes.</title>
        <authorList>
            <person name="Spang A."/>
            <person name="Saw J.H."/>
            <person name="Jorgensen S.L."/>
            <person name="Zaremba-Niedzwiedzka K."/>
            <person name="Martijn J."/>
            <person name="Lind A.E."/>
            <person name="van Eijk R."/>
            <person name="Schleper C."/>
            <person name="Guy L."/>
            <person name="Ettema T.J."/>
        </authorList>
    </citation>
    <scope>NUCLEOTIDE SEQUENCE</scope>
</reference>
<comment type="caution">
    <text evidence="1">The sequence shown here is derived from an EMBL/GenBank/DDBJ whole genome shotgun (WGS) entry which is preliminary data.</text>
</comment>
<dbReference type="AlphaFoldDB" id="A0A0F9T114"/>
<accession>A0A0F9T114</accession>
<evidence type="ECO:0000313" key="1">
    <source>
        <dbReference type="EMBL" id="KKN74950.1"/>
    </source>
</evidence>